<proteinExistence type="predicted"/>
<name>A0A841JPP9_9SPHI</name>
<organism evidence="1 2">
    <name type="scientific">Mucilaginibacter lappiensis</name>
    <dbReference type="NCBI Taxonomy" id="354630"/>
    <lineage>
        <taxon>Bacteria</taxon>
        <taxon>Pseudomonadati</taxon>
        <taxon>Bacteroidota</taxon>
        <taxon>Sphingobacteriia</taxon>
        <taxon>Sphingobacteriales</taxon>
        <taxon>Sphingobacteriaceae</taxon>
        <taxon>Mucilaginibacter</taxon>
    </lineage>
</organism>
<comment type="caution">
    <text evidence="1">The sequence shown here is derived from an EMBL/GenBank/DDBJ whole genome shotgun (WGS) entry which is preliminary data.</text>
</comment>
<evidence type="ECO:0000313" key="2">
    <source>
        <dbReference type="Proteomes" id="UP000548326"/>
    </source>
</evidence>
<dbReference type="RefSeq" id="WP_183589433.1">
    <property type="nucleotide sequence ID" value="NZ_JACHCA010000017.1"/>
</dbReference>
<dbReference type="EMBL" id="JACHCA010000017">
    <property type="protein sequence ID" value="MBB6130738.1"/>
    <property type="molecule type" value="Genomic_DNA"/>
</dbReference>
<sequence>MNTLLAEFQFSERKDSRLKISYEQEIIPILFDYAVHIAKGDHIDFWGNSLYPDLIPFFWLGDAVAFQNICDYTFVVTDRFFFVEIDEQGNQRNALRIVLEQGVL</sequence>
<accession>A0A841JPP9</accession>
<dbReference type="Proteomes" id="UP000548326">
    <property type="component" value="Unassembled WGS sequence"/>
</dbReference>
<protein>
    <submittedName>
        <fullName evidence="1">Uncharacterized protein</fullName>
    </submittedName>
</protein>
<reference evidence="1 2" key="1">
    <citation type="submission" date="2020-08" db="EMBL/GenBank/DDBJ databases">
        <title>Genomic Encyclopedia of Type Strains, Phase IV (KMG-V): Genome sequencing to study the core and pangenomes of soil and plant-associated prokaryotes.</title>
        <authorList>
            <person name="Whitman W."/>
        </authorList>
    </citation>
    <scope>NUCLEOTIDE SEQUENCE [LARGE SCALE GENOMIC DNA]</scope>
    <source>
        <strain evidence="1 2">MP601</strain>
    </source>
</reference>
<dbReference type="AlphaFoldDB" id="A0A841JPP9"/>
<evidence type="ECO:0000313" key="1">
    <source>
        <dbReference type="EMBL" id="MBB6130738.1"/>
    </source>
</evidence>
<gene>
    <name evidence="1" type="ORF">HDF22_004883</name>
</gene>